<evidence type="ECO:0000256" key="8">
    <source>
        <dbReference type="ARBA" id="ARBA00022827"/>
    </source>
</evidence>
<feature type="binding site" evidence="12">
    <location>
        <begin position="18"/>
        <end position="23"/>
    </location>
    <ligand>
        <name>FAD</name>
        <dbReference type="ChEBI" id="CHEBI:57692"/>
    </ligand>
</feature>
<evidence type="ECO:0000256" key="7">
    <source>
        <dbReference type="ARBA" id="ARBA00022694"/>
    </source>
</evidence>
<comment type="similarity">
    <text evidence="3 12">Belongs to the MnmG family.</text>
</comment>
<dbReference type="Proteomes" id="UP000319852">
    <property type="component" value="Chromosome"/>
</dbReference>
<evidence type="ECO:0000313" key="15">
    <source>
        <dbReference type="Proteomes" id="UP000319852"/>
    </source>
</evidence>
<dbReference type="GO" id="GO:0050660">
    <property type="term" value="F:flavin adenine dinucleotide binding"/>
    <property type="evidence" value="ECO:0007669"/>
    <property type="project" value="UniProtKB-UniRule"/>
</dbReference>
<keyword evidence="7 12" id="KW-0819">tRNA processing</keyword>
<evidence type="ECO:0000256" key="11">
    <source>
        <dbReference type="ARBA" id="ARBA00031800"/>
    </source>
</evidence>
<dbReference type="Pfam" id="PF21680">
    <property type="entry name" value="GIDA_C_1st"/>
    <property type="match status" value="1"/>
</dbReference>
<feature type="binding site" evidence="12">
    <location>
        <begin position="281"/>
        <end position="295"/>
    </location>
    <ligand>
        <name>NAD(+)</name>
        <dbReference type="ChEBI" id="CHEBI:57540"/>
    </ligand>
</feature>
<dbReference type="Pfam" id="PF13932">
    <property type="entry name" value="SAM_GIDA_C"/>
    <property type="match status" value="1"/>
</dbReference>
<evidence type="ECO:0000256" key="9">
    <source>
        <dbReference type="ARBA" id="ARBA00023027"/>
    </source>
</evidence>
<comment type="function">
    <text evidence="2 12">NAD-binding protein involved in the addition of a carboxymethylaminomethyl (cmnm) group at the wobble position (U34) of certain tRNAs, forming tRNA-cmnm(5)s(2)U34.</text>
</comment>
<dbReference type="Gene3D" id="1.10.10.1800">
    <property type="entry name" value="tRNA uridine 5-carboxymethylaminomethyl modification enzyme MnmG/GidA"/>
    <property type="match status" value="1"/>
</dbReference>
<dbReference type="RefSeq" id="WP_145061328.1">
    <property type="nucleotide sequence ID" value="NZ_CP036263.1"/>
</dbReference>
<dbReference type="PANTHER" id="PTHR11806">
    <property type="entry name" value="GLUCOSE INHIBITED DIVISION PROTEIN A"/>
    <property type="match status" value="1"/>
</dbReference>
<dbReference type="InterPro" id="IPR049312">
    <property type="entry name" value="GIDA_C_N"/>
</dbReference>
<reference evidence="14 15" key="1">
    <citation type="submission" date="2019-02" db="EMBL/GenBank/DDBJ databases">
        <title>Deep-cultivation of Planctomycetes and their phenomic and genomic characterization uncovers novel biology.</title>
        <authorList>
            <person name="Wiegand S."/>
            <person name="Jogler M."/>
            <person name="Boedeker C."/>
            <person name="Pinto D."/>
            <person name="Vollmers J."/>
            <person name="Rivas-Marin E."/>
            <person name="Kohn T."/>
            <person name="Peeters S.H."/>
            <person name="Heuer A."/>
            <person name="Rast P."/>
            <person name="Oberbeckmann S."/>
            <person name="Bunk B."/>
            <person name="Jeske O."/>
            <person name="Meyerdierks A."/>
            <person name="Storesund J.E."/>
            <person name="Kallscheuer N."/>
            <person name="Luecker S."/>
            <person name="Lage O.M."/>
            <person name="Pohl T."/>
            <person name="Merkel B.J."/>
            <person name="Hornburger P."/>
            <person name="Mueller R.-W."/>
            <person name="Bruemmer F."/>
            <person name="Labrenz M."/>
            <person name="Spormann A.M."/>
            <person name="Op den Camp H."/>
            <person name="Overmann J."/>
            <person name="Amann R."/>
            <person name="Jetten M.S.M."/>
            <person name="Mascher T."/>
            <person name="Medema M.H."/>
            <person name="Devos D.P."/>
            <person name="Kaster A.-K."/>
            <person name="Ovreas L."/>
            <person name="Rohde M."/>
            <person name="Galperin M.Y."/>
            <person name="Jogler C."/>
        </authorList>
    </citation>
    <scope>NUCLEOTIDE SEQUENCE [LARGE SCALE GENOMIC DNA]</scope>
    <source>
        <strain evidence="14 15">HG15A2</strain>
    </source>
</reference>
<evidence type="ECO:0000259" key="13">
    <source>
        <dbReference type="SMART" id="SM01228"/>
    </source>
</evidence>
<proteinExistence type="inferred from homology"/>
<accession>A0A517MYY6</accession>
<dbReference type="PROSITE" id="PS01280">
    <property type="entry name" value="GIDA_1"/>
    <property type="match status" value="1"/>
</dbReference>
<dbReference type="FunFam" id="1.10.150.570:FF:000001">
    <property type="entry name" value="tRNA uridine 5-carboxymethylaminomethyl modification enzyme MnmG"/>
    <property type="match status" value="1"/>
</dbReference>
<dbReference type="KEGG" id="amob:HG15A2_34150"/>
<dbReference type="InterPro" id="IPR036188">
    <property type="entry name" value="FAD/NAD-bd_sf"/>
</dbReference>
<dbReference type="GO" id="GO:0005829">
    <property type="term" value="C:cytosol"/>
    <property type="evidence" value="ECO:0007669"/>
    <property type="project" value="TreeGrafter"/>
</dbReference>
<dbReference type="InterPro" id="IPR026904">
    <property type="entry name" value="MnmG_C"/>
</dbReference>
<evidence type="ECO:0000256" key="10">
    <source>
        <dbReference type="ARBA" id="ARBA00025948"/>
    </source>
</evidence>
<dbReference type="InterPro" id="IPR020595">
    <property type="entry name" value="MnmG-rel_CS"/>
</dbReference>
<organism evidence="14 15">
    <name type="scientific">Adhaeretor mobilis</name>
    <dbReference type="NCBI Taxonomy" id="1930276"/>
    <lineage>
        <taxon>Bacteria</taxon>
        <taxon>Pseudomonadati</taxon>
        <taxon>Planctomycetota</taxon>
        <taxon>Planctomycetia</taxon>
        <taxon>Pirellulales</taxon>
        <taxon>Lacipirellulaceae</taxon>
        <taxon>Adhaeretor</taxon>
    </lineage>
</organism>
<gene>
    <name evidence="12 14" type="primary">mnmG</name>
    <name evidence="12" type="synonym">gidA</name>
    <name evidence="14" type="ORF">HG15A2_34150</name>
</gene>
<dbReference type="Pfam" id="PF01134">
    <property type="entry name" value="GIDA"/>
    <property type="match status" value="1"/>
</dbReference>
<dbReference type="OrthoDB" id="9815560at2"/>
<feature type="binding site" evidence="12">
    <location>
        <position position="378"/>
    </location>
    <ligand>
        <name>FAD</name>
        <dbReference type="ChEBI" id="CHEBI:57692"/>
    </ligand>
</feature>
<evidence type="ECO:0000256" key="4">
    <source>
        <dbReference type="ARBA" id="ARBA00020461"/>
    </source>
</evidence>
<evidence type="ECO:0000256" key="6">
    <source>
        <dbReference type="ARBA" id="ARBA00022630"/>
    </source>
</evidence>
<evidence type="ECO:0000256" key="2">
    <source>
        <dbReference type="ARBA" id="ARBA00003717"/>
    </source>
</evidence>
<dbReference type="InterPro" id="IPR040131">
    <property type="entry name" value="MnmG_N"/>
</dbReference>
<dbReference type="FunFam" id="3.50.50.60:FF:000002">
    <property type="entry name" value="tRNA uridine 5-carboxymethylaminomethyl modification enzyme MnmG"/>
    <property type="match status" value="1"/>
</dbReference>
<dbReference type="HAMAP" id="MF_00129">
    <property type="entry name" value="MnmG_GidA"/>
    <property type="match status" value="1"/>
</dbReference>
<keyword evidence="15" id="KW-1185">Reference proteome</keyword>
<evidence type="ECO:0000256" key="5">
    <source>
        <dbReference type="ARBA" id="ARBA00022490"/>
    </source>
</evidence>
<feature type="domain" description="tRNA uridine 5-carboxymethylaminomethyl modification enzyme C-terminal subdomain" evidence="13">
    <location>
        <begin position="534"/>
        <end position="605"/>
    </location>
</feature>
<dbReference type="FunFam" id="3.50.50.60:FF:000010">
    <property type="entry name" value="tRNA uridine 5-carboxymethylaminomethyl modification enzyme MnmG"/>
    <property type="match status" value="1"/>
</dbReference>
<dbReference type="NCBIfam" id="TIGR00136">
    <property type="entry name" value="mnmG_gidA"/>
    <property type="match status" value="1"/>
</dbReference>
<dbReference type="EMBL" id="CP036263">
    <property type="protein sequence ID" value="QDT00080.1"/>
    <property type="molecule type" value="Genomic_DNA"/>
</dbReference>
<dbReference type="GO" id="GO:0002098">
    <property type="term" value="P:tRNA wobble uridine modification"/>
    <property type="evidence" value="ECO:0007669"/>
    <property type="project" value="InterPro"/>
</dbReference>
<dbReference type="InterPro" id="IPR044920">
    <property type="entry name" value="MnmG_C_subdom_sf"/>
</dbReference>
<evidence type="ECO:0000256" key="12">
    <source>
        <dbReference type="HAMAP-Rule" id="MF_00129"/>
    </source>
</evidence>
<dbReference type="GO" id="GO:0030488">
    <property type="term" value="P:tRNA methylation"/>
    <property type="evidence" value="ECO:0007669"/>
    <property type="project" value="TreeGrafter"/>
</dbReference>
<protein>
    <recommendedName>
        <fullName evidence="4 12">tRNA uridine 5-carboxymethylaminomethyl modification enzyme MnmG</fullName>
    </recommendedName>
    <alternativeName>
        <fullName evidence="11 12">Glucose-inhibited division protein A</fullName>
    </alternativeName>
</protein>
<keyword evidence="9 12" id="KW-0520">NAD</keyword>
<dbReference type="InterPro" id="IPR002218">
    <property type="entry name" value="MnmG-rel"/>
</dbReference>
<keyword evidence="8 12" id="KW-0274">FAD</keyword>
<dbReference type="Gene3D" id="3.50.50.60">
    <property type="entry name" value="FAD/NAD(P)-binding domain"/>
    <property type="match status" value="2"/>
</dbReference>
<evidence type="ECO:0000313" key="14">
    <source>
        <dbReference type="EMBL" id="QDT00080.1"/>
    </source>
</evidence>
<sequence>MPARTYQTAYQYDVIVIGAGHAGTEAALASSRLGARTALLTTNCDTVGQMSCNPAIGGVGKGQIVREIDALGGAIGQAIDATGIQFRMLNRRKGPAMHSPRAQADKKLYQAQVKRMVEEQPNLTLRQEAVEDLLLEKINGQQRIVGVRVRGDVTYEAPAVILTTGTFLQALMHTGEEKTSGGRAGEGTSSGISGALERLGMRLQRFKTGTPPRLNGRTIDYSKTELQPGDDAPQPFSFLNDTLSVEQMPCHITYTNEQVHQLIRDNLSRAPMYSGQIDSNGPRYCPSIEDKIVRFADKSQHQLFLEPEGRNTLEVYVNGVSTSLPRDVQDAMFRLIPGLENAEIMRYGYAVEYDFAPPDQLTNTLESKLAGGLYLAGQINGTTGYEEAGAQGLVAGANAALKLASRQPLVLTRDQSYIGVLIDDLVTCGVDEPYRMFTSRAEYRLLLRQDNADRRLTPLAAKLGLVGEDRRLRLEEKVSAVESATNLLENTYYQGSPLSKYLRRPEVEWSDMVEQLPELASLAHDASTQVLNDVKYAGYIARQQVEIDRQSRLSAKRIPGSFDYEKVSQLRAEAREKLTQIRPADLSQASRISGVTPADIALLMVYLDR</sequence>
<dbReference type="Gene3D" id="1.10.150.570">
    <property type="entry name" value="GidA associated domain, C-terminal subdomain"/>
    <property type="match status" value="1"/>
</dbReference>
<keyword evidence="5 12" id="KW-0963">Cytoplasm</keyword>
<dbReference type="PROSITE" id="PS01281">
    <property type="entry name" value="GIDA_2"/>
    <property type="match status" value="1"/>
</dbReference>
<dbReference type="PANTHER" id="PTHR11806:SF0">
    <property type="entry name" value="PROTEIN MTO1 HOMOLOG, MITOCHONDRIAL"/>
    <property type="match status" value="1"/>
</dbReference>
<dbReference type="PRINTS" id="PR00411">
    <property type="entry name" value="PNDRDTASEI"/>
</dbReference>
<dbReference type="SMART" id="SM01228">
    <property type="entry name" value="GIDA_assoc_3"/>
    <property type="match status" value="1"/>
</dbReference>
<comment type="cofactor">
    <cofactor evidence="1 12">
        <name>FAD</name>
        <dbReference type="ChEBI" id="CHEBI:57692"/>
    </cofactor>
</comment>
<dbReference type="AlphaFoldDB" id="A0A517MYY6"/>
<comment type="subunit">
    <text evidence="10 12">Homodimer. Heterotetramer of two MnmE and two MnmG subunits.</text>
</comment>
<name>A0A517MYY6_9BACT</name>
<dbReference type="InterPro" id="IPR004416">
    <property type="entry name" value="MnmG"/>
</dbReference>
<feature type="binding site" evidence="12">
    <location>
        <position position="189"/>
    </location>
    <ligand>
        <name>FAD</name>
        <dbReference type="ChEBI" id="CHEBI:57692"/>
    </ligand>
</feature>
<evidence type="ECO:0000256" key="3">
    <source>
        <dbReference type="ARBA" id="ARBA00007653"/>
    </source>
</evidence>
<dbReference type="SUPFAM" id="SSF51905">
    <property type="entry name" value="FAD/NAD(P)-binding domain"/>
    <property type="match status" value="1"/>
</dbReference>
<dbReference type="InterPro" id="IPR047001">
    <property type="entry name" value="MnmG_C_subdom"/>
</dbReference>
<keyword evidence="6 12" id="KW-0285">Flavoprotein</keyword>
<feature type="binding site" evidence="12">
    <location>
        <position position="130"/>
    </location>
    <ligand>
        <name>FAD</name>
        <dbReference type="ChEBI" id="CHEBI:57692"/>
    </ligand>
</feature>
<comment type="subcellular location">
    <subcellularLocation>
        <location evidence="12">Cytoplasm</location>
    </subcellularLocation>
</comment>
<evidence type="ECO:0000256" key="1">
    <source>
        <dbReference type="ARBA" id="ARBA00001974"/>
    </source>
</evidence>